<accession>A0A402TQ37</accession>
<dbReference type="InterPro" id="IPR010444">
    <property type="entry name" value="Phage_lambda_Kil"/>
</dbReference>
<dbReference type="GO" id="GO:0051301">
    <property type="term" value="P:cell division"/>
    <property type="evidence" value="ECO:0007669"/>
    <property type="project" value="UniProtKB-KW"/>
</dbReference>
<dbReference type="Proteomes" id="UP000839515">
    <property type="component" value="Unassembled WGS sequence"/>
</dbReference>
<keyword evidence="1" id="KW-0132">Cell division</keyword>
<gene>
    <name evidence="1" type="ORF">ATP91_22825</name>
</gene>
<dbReference type="EMBL" id="RSTU01000026">
    <property type="protein sequence ID" value="MIT93078.1"/>
    <property type="molecule type" value="Genomic_DNA"/>
</dbReference>
<protein>
    <submittedName>
        <fullName evidence="1">Host cell division inhibitory peptide Kil</fullName>
    </submittedName>
</protein>
<sequence length="51" mass="5880">MSYSLSINHNKLRSAQNKALIARFIGDACMWMQAGRQMKEACGYPLYRRAK</sequence>
<keyword evidence="1" id="KW-0131">Cell cycle</keyword>
<name>A0A402TQ37_SALER</name>
<evidence type="ECO:0000313" key="1">
    <source>
        <dbReference type="EMBL" id="MIT93078.1"/>
    </source>
</evidence>
<organism evidence="1">
    <name type="scientific">Salmonella enterica</name>
    <name type="common">Salmonella choleraesuis</name>
    <dbReference type="NCBI Taxonomy" id="28901"/>
    <lineage>
        <taxon>Bacteria</taxon>
        <taxon>Pseudomonadati</taxon>
        <taxon>Pseudomonadota</taxon>
        <taxon>Gammaproteobacteria</taxon>
        <taxon>Enterobacterales</taxon>
        <taxon>Enterobacteriaceae</taxon>
        <taxon>Salmonella</taxon>
    </lineage>
</organism>
<dbReference type="Pfam" id="PF06301">
    <property type="entry name" value="Lambda_Kil"/>
    <property type="match status" value="1"/>
</dbReference>
<comment type="caution">
    <text evidence="1">The sequence shown here is derived from an EMBL/GenBank/DDBJ whole genome shotgun (WGS) entry which is preliminary data.</text>
</comment>
<reference evidence="1" key="1">
    <citation type="submission" date="2018-08" db="EMBL/GenBank/DDBJ databases">
        <authorList>
            <consortium name="GenomeTrakr network: Whole genome sequencing for foodborne pathogen traceback"/>
        </authorList>
    </citation>
    <scope>NUCLEOTIDE SEQUENCE [LARGE SCALE GENOMIC DNA]</scope>
    <source>
        <strain evidence="1">CFSAN034428</strain>
    </source>
</reference>
<proteinExistence type="predicted"/>
<dbReference type="AlphaFoldDB" id="A0A402TQ37"/>